<dbReference type="PROSITE" id="PS50198">
    <property type="entry name" value="PPIC_PPIASE_2"/>
    <property type="match status" value="1"/>
</dbReference>
<dbReference type="PANTHER" id="PTHR47245:SF2">
    <property type="entry name" value="PEPTIDYL-PROLYL CIS-TRANS ISOMERASE HP_0175-RELATED"/>
    <property type="match status" value="1"/>
</dbReference>
<evidence type="ECO:0000259" key="1">
    <source>
        <dbReference type="PROSITE" id="PS50198"/>
    </source>
</evidence>
<evidence type="ECO:0000313" key="2">
    <source>
        <dbReference type="EMBL" id="VAX15488.1"/>
    </source>
</evidence>
<protein>
    <recommendedName>
        <fullName evidence="1">PpiC domain-containing protein</fullName>
    </recommendedName>
</protein>
<accession>A0A3B1BVC9</accession>
<dbReference type="InterPro" id="IPR000297">
    <property type="entry name" value="PPIase_PpiC"/>
</dbReference>
<gene>
    <name evidence="2" type="ORF">MNBD_NITROSPINAE01-755</name>
</gene>
<sequence>MILRKIYLCGRNVLSGLFFLFCITFAGLAFAQGGDTKSNTGVNTAARPVFAKVGDDTIYLDEYARFLQSEMRGKFYHGKPPEAELAVFQREIGQKIVDNALRLQEAKRMGLEPDHKAVDKQIEGYETKYKDSEQWQNTREKLLPGLRKKLETDSLLKVLEQKIRNVPEPSSAEVEVYFKKHPEKFTEPERVKVSVILLKVEPSSSSEVWEAAMEEGKDILKRLKGGADFGDLARIHSGDESASRGGDMGYIHLGMLDEPVQKALDNLKPGDLTDAMRTLQGIIMLRLEDRKNARLVSFDSAKDRAKGLLIRELAEKAWKDFPVSLRSKTEISVDESYYLPMPEKTTDDKAEKTTN</sequence>
<feature type="domain" description="PpiC" evidence="1">
    <location>
        <begin position="188"/>
        <end position="289"/>
    </location>
</feature>
<dbReference type="Gene3D" id="3.10.50.40">
    <property type="match status" value="1"/>
</dbReference>
<dbReference type="PANTHER" id="PTHR47245">
    <property type="entry name" value="PEPTIDYLPROLYL ISOMERASE"/>
    <property type="match status" value="1"/>
</dbReference>
<dbReference type="PROSITE" id="PS01096">
    <property type="entry name" value="PPIC_PPIASE_1"/>
    <property type="match status" value="1"/>
</dbReference>
<dbReference type="InterPro" id="IPR027304">
    <property type="entry name" value="Trigger_fact/SurA_dom_sf"/>
</dbReference>
<dbReference type="Pfam" id="PF13616">
    <property type="entry name" value="Rotamase_3"/>
    <property type="match status" value="1"/>
</dbReference>
<dbReference type="EMBL" id="UOGC01000010">
    <property type="protein sequence ID" value="VAX15488.1"/>
    <property type="molecule type" value="Genomic_DNA"/>
</dbReference>
<dbReference type="GO" id="GO:0003755">
    <property type="term" value="F:peptidyl-prolyl cis-trans isomerase activity"/>
    <property type="evidence" value="ECO:0007669"/>
    <property type="project" value="InterPro"/>
</dbReference>
<dbReference type="InterPro" id="IPR023058">
    <property type="entry name" value="PPIase_PpiC_CS"/>
</dbReference>
<organism evidence="2">
    <name type="scientific">hydrothermal vent metagenome</name>
    <dbReference type="NCBI Taxonomy" id="652676"/>
    <lineage>
        <taxon>unclassified sequences</taxon>
        <taxon>metagenomes</taxon>
        <taxon>ecological metagenomes</taxon>
    </lineage>
</organism>
<proteinExistence type="predicted"/>
<dbReference type="AlphaFoldDB" id="A0A3B1BVC9"/>
<dbReference type="SUPFAM" id="SSF54534">
    <property type="entry name" value="FKBP-like"/>
    <property type="match status" value="1"/>
</dbReference>
<dbReference type="Pfam" id="PF13624">
    <property type="entry name" value="SurA_N_3"/>
    <property type="match status" value="1"/>
</dbReference>
<dbReference type="SUPFAM" id="SSF109998">
    <property type="entry name" value="Triger factor/SurA peptide-binding domain-like"/>
    <property type="match status" value="1"/>
</dbReference>
<name>A0A3B1BVC9_9ZZZZ</name>
<dbReference type="InterPro" id="IPR046357">
    <property type="entry name" value="PPIase_dom_sf"/>
</dbReference>
<dbReference type="Gene3D" id="1.10.4030.10">
    <property type="entry name" value="Porin chaperone SurA, peptide-binding domain"/>
    <property type="match status" value="1"/>
</dbReference>
<reference evidence="2" key="1">
    <citation type="submission" date="2018-06" db="EMBL/GenBank/DDBJ databases">
        <authorList>
            <person name="Zhirakovskaya E."/>
        </authorList>
    </citation>
    <scope>NUCLEOTIDE SEQUENCE</scope>
</reference>
<dbReference type="InterPro" id="IPR050245">
    <property type="entry name" value="PrsA_foldase"/>
</dbReference>